<dbReference type="EMBL" id="MTSL01000041">
    <property type="protein sequence ID" value="PJF19800.1"/>
    <property type="molecule type" value="Genomic_DNA"/>
</dbReference>
<evidence type="ECO:0000256" key="12">
    <source>
        <dbReference type="RuleBase" id="RU003756"/>
    </source>
</evidence>
<keyword evidence="7 12" id="KW-0227">DNA damage</keyword>
<dbReference type="Pfam" id="PF00488">
    <property type="entry name" value="MutS_V"/>
    <property type="match status" value="1"/>
</dbReference>
<dbReference type="InterPro" id="IPR007861">
    <property type="entry name" value="DNA_mismatch_repair_MutS_clamp"/>
</dbReference>
<dbReference type="SUPFAM" id="SSF53150">
    <property type="entry name" value="DNA repair protein MutS, domain II"/>
    <property type="match status" value="1"/>
</dbReference>
<dbReference type="InterPro" id="IPR007695">
    <property type="entry name" value="DNA_mismatch_repair_MutS-lik_N"/>
</dbReference>
<dbReference type="Gene3D" id="3.40.1170.10">
    <property type="entry name" value="DNA repair protein MutS, domain I"/>
    <property type="match status" value="1"/>
</dbReference>
<dbReference type="InterPro" id="IPR016151">
    <property type="entry name" value="DNA_mismatch_repair_MutS_N"/>
</dbReference>
<dbReference type="GO" id="GO:0030983">
    <property type="term" value="F:mismatched DNA binding"/>
    <property type="evidence" value="ECO:0007669"/>
    <property type="project" value="InterPro"/>
</dbReference>
<dbReference type="GO" id="GO:0140664">
    <property type="term" value="F:ATP-dependent DNA damage sensor activity"/>
    <property type="evidence" value="ECO:0007669"/>
    <property type="project" value="InterPro"/>
</dbReference>
<dbReference type="SMART" id="SM00534">
    <property type="entry name" value="MUTSac"/>
    <property type="match status" value="1"/>
</dbReference>
<dbReference type="Proteomes" id="UP000240830">
    <property type="component" value="Unassembled WGS sequence"/>
</dbReference>
<feature type="transmembrane region" description="Helical" evidence="13">
    <location>
        <begin position="227"/>
        <end position="247"/>
    </location>
</feature>
<dbReference type="InterPro" id="IPR037185">
    <property type="entry name" value="EmrE-like"/>
</dbReference>
<dbReference type="Pfam" id="PF01624">
    <property type="entry name" value="MutS_I"/>
    <property type="match status" value="1"/>
</dbReference>
<dbReference type="Pfam" id="PF06027">
    <property type="entry name" value="SLC35F"/>
    <property type="match status" value="2"/>
</dbReference>
<evidence type="ECO:0000256" key="10">
    <source>
        <dbReference type="ARBA" id="ARBA00023125"/>
    </source>
</evidence>
<dbReference type="InterPro" id="IPR009262">
    <property type="entry name" value="SLC35_F1/F2/F6"/>
</dbReference>
<proteinExistence type="inferred from homology"/>
<keyword evidence="11 13" id="KW-0472">Membrane</keyword>
<comment type="similarity">
    <text evidence="2 12">Belongs to the DNA mismatch repair MutS family.</text>
</comment>
<feature type="transmembrane region" description="Helical" evidence="13">
    <location>
        <begin position="133"/>
        <end position="153"/>
    </location>
</feature>
<feature type="domain" description="DNA mismatch repair proteins mutS family" evidence="14">
    <location>
        <begin position="1120"/>
        <end position="1136"/>
    </location>
</feature>
<dbReference type="Gene3D" id="1.10.1420.10">
    <property type="match status" value="3"/>
</dbReference>
<dbReference type="InterPro" id="IPR007696">
    <property type="entry name" value="DNA_mismatch_repair_MutS_core"/>
</dbReference>
<reference evidence="15 16" key="1">
    <citation type="submission" date="2016-10" db="EMBL/GenBank/DDBJ databases">
        <title>The genome of Paramicrosporidium saccamoebae is the missing link in understanding Cryptomycota and Microsporidia evolution.</title>
        <authorList>
            <person name="Quandt C.A."/>
            <person name="Beaudet D."/>
            <person name="Corsaro D."/>
            <person name="Michel R."/>
            <person name="Corradi N."/>
            <person name="James T."/>
        </authorList>
    </citation>
    <scope>NUCLEOTIDE SEQUENCE [LARGE SCALE GENOMIC DNA]</scope>
    <source>
        <strain evidence="15 16">KSL3</strain>
    </source>
</reference>
<dbReference type="GO" id="GO:0005524">
    <property type="term" value="F:ATP binding"/>
    <property type="evidence" value="ECO:0007669"/>
    <property type="project" value="UniProtKB-KW"/>
</dbReference>
<dbReference type="GO" id="GO:0032301">
    <property type="term" value="C:MutSalpha complex"/>
    <property type="evidence" value="ECO:0007669"/>
    <property type="project" value="TreeGrafter"/>
</dbReference>
<keyword evidence="5 13" id="KW-0812">Transmembrane</keyword>
<dbReference type="OrthoDB" id="10252754at2759"/>
<keyword evidence="9 13" id="KW-1133">Transmembrane helix</keyword>
<evidence type="ECO:0000256" key="7">
    <source>
        <dbReference type="ARBA" id="ARBA00022763"/>
    </source>
</evidence>
<dbReference type="Gene3D" id="3.40.50.300">
    <property type="entry name" value="P-loop containing nucleotide triphosphate hydrolases"/>
    <property type="match status" value="1"/>
</dbReference>
<keyword evidence="4" id="KW-0813">Transport</keyword>
<evidence type="ECO:0000256" key="2">
    <source>
        <dbReference type="ARBA" id="ARBA00006271"/>
    </source>
</evidence>
<dbReference type="Pfam" id="PF05190">
    <property type="entry name" value="MutS_IV"/>
    <property type="match status" value="1"/>
</dbReference>
<keyword evidence="16" id="KW-1185">Reference proteome</keyword>
<dbReference type="GO" id="GO:0006298">
    <property type="term" value="P:mismatch repair"/>
    <property type="evidence" value="ECO:0007669"/>
    <property type="project" value="EnsemblFungi"/>
</dbReference>
<protein>
    <submittedName>
        <fullName evidence="15">Msh6 mismatch repair during mitosis and meiosis</fullName>
    </submittedName>
</protein>
<evidence type="ECO:0000256" key="11">
    <source>
        <dbReference type="ARBA" id="ARBA00023136"/>
    </source>
</evidence>
<dbReference type="InterPro" id="IPR045076">
    <property type="entry name" value="MutS"/>
</dbReference>
<keyword evidence="8" id="KW-0067">ATP-binding</keyword>
<dbReference type="InterPro" id="IPR036187">
    <property type="entry name" value="DNA_mismatch_repair_MutS_sf"/>
</dbReference>
<feature type="transmembrane region" description="Helical" evidence="13">
    <location>
        <begin position="46"/>
        <end position="68"/>
    </location>
</feature>
<comment type="similarity">
    <text evidence="3">Belongs to the SLC35F solute transporter family.</text>
</comment>
<keyword evidence="6 12" id="KW-0547">Nucleotide-binding</keyword>
<keyword evidence="10 12" id="KW-0238">DNA-binding</keyword>
<dbReference type="GO" id="GO:0043570">
    <property type="term" value="P:maintenance of DNA repeat elements"/>
    <property type="evidence" value="ECO:0007669"/>
    <property type="project" value="EnsemblFungi"/>
</dbReference>
<comment type="subcellular location">
    <subcellularLocation>
        <location evidence="1">Membrane</location>
        <topology evidence="1">Multi-pass membrane protein</topology>
    </subcellularLocation>
</comment>
<evidence type="ECO:0000256" key="3">
    <source>
        <dbReference type="ARBA" id="ARBA00007863"/>
    </source>
</evidence>
<evidence type="ECO:0000256" key="1">
    <source>
        <dbReference type="ARBA" id="ARBA00004141"/>
    </source>
</evidence>
<dbReference type="InterPro" id="IPR007860">
    <property type="entry name" value="DNA_mmatch_repair_MutS_con_dom"/>
</dbReference>
<gene>
    <name evidence="15" type="ORF">PSACC_00421</name>
</gene>
<dbReference type="PROSITE" id="PS00486">
    <property type="entry name" value="DNA_MISMATCH_REPAIR_2"/>
    <property type="match status" value="1"/>
</dbReference>
<evidence type="ECO:0000256" key="6">
    <source>
        <dbReference type="ARBA" id="ARBA00022741"/>
    </source>
</evidence>
<dbReference type="SMART" id="SM00533">
    <property type="entry name" value="MUTSd"/>
    <property type="match status" value="1"/>
</dbReference>
<dbReference type="STRING" id="1246581.A0A2H9TQ65"/>
<evidence type="ECO:0000256" key="5">
    <source>
        <dbReference type="ARBA" id="ARBA00022692"/>
    </source>
</evidence>
<evidence type="ECO:0000256" key="9">
    <source>
        <dbReference type="ARBA" id="ARBA00022989"/>
    </source>
</evidence>
<evidence type="ECO:0000313" key="16">
    <source>
        <dbReference type="Proteomes" id="UP000240830"/>
    </source>
</evidence>
<organism evidence="15 16">
    <name type="scientific">Paramicrosporidium saccamoebae</name>
    <dbReference type="NCBI Taxonomy" id="1246581"/>
    <lineage>
        <taxon>Eukaryota</taxon>
        <taxon>Fungi</taxon>
        <taxon>Fungi incertae sedis</taxon>
        <taxon>Cryptomycota</taxon>
        <taxon>Cryptomycota incertae sedis</taxon>
        <taxon>Paramicrosporidium</taxon>
    </lineage>
</organism>
<comment type="caution">
    <text evidence="15">The sequence shown here is derived from an EMBL/GenBank/DDBJ whole genome shotgun (WGS) entry which is preliminary data.</text>
</comment>
<dbReference type="InterPro" id="IPR000432">
    <property type="entry name" value="DNA_mismatch_repair_MutS_C"/>
</dbReference>
<dbReference type="PANTHER" id="PTHR11361">
    <property type="entry name" value="DNA MISMATCH REPAIR PROTEIN MUTS FAMILY MEMBER"/>
    <property type="match status" value="1"/>
</dbReference>
<dbReference type="SUPFAM" id="SSF103481">
    <property type="entry name" value="Multidrug resistance efflux transporter EmrE"/>
    <property type="match status" value="1"/>
</dbReference>
<name>A0A2H9TQ65_9FUNG</name>
<dbReference type="Gene3D" id="3.30.420.110">
    <property type="entry name" value="MutS, connector domain"/>
    <property type="match status" value="1"/>
</dbReference>
<feature type="transmembrane region" description="Helical" evidence="13">
    <location>
        <begin position="12"/>
        <end position="31"/>
    </location>
</feature>
<accession>A0A2H9TQ65</accession>
<dbReference type="InterPro" id="IPR027417">
    <property type="entry name" value="P-loop_NTPase"/>
</dbReference>
<comment type="function">
    <text evidence="12">Component of the post-replicative DNA mismatch repair system (MMR).</text>
</comment>
<feature type="transmembrane region" description="Helical" evidence="13">
    <location>
        <begin position="194"/>
        <end position="215"/>
    </location>
</feature>
<keyword evidence="12" id="KW-0234">DNA repair</keyword>
<dbReference type="InterPro" id="IPR036678">
    <property type="entry name" value="MutS_con_dom_sf"/>
</dbReference>
<dbReference type="SUPFAM" id="SSF52540">
    <property type="entry name" value="P-loop containing nucleoside triphosphate hydrolases"/>
    <property type="match status" value="1"/>
</dbReference>
<dbReference type="AlphaFoldDB" id="A0A2H9TQ65"/>
<evidence type="ECO:0000256" key="13">
    <source>
        <dbReference type="SAM" id="Phobius"/>
    </source>
</evidence>
<feature type="transmembrane region" description="Helical" evidence="13">
    <location>
        <begin position="165"/>
        <end position="182"/>
    </location>
</feature>
<evidence type="ECO:0000256" key="4">
    <source>
        <dbReference type="ARBA" id="ARBA00022448"/>
    </source>
</evidence>
<evidence type="ECO:0000259" key="14">
    <source>
        <dbReference type="PROSITE" id="PS00486"/>
    </source>
</evidence>
<evidence type="ECO:0000256" key="8">
    <source>
        <dbReference type="ARBA" id="ARBA00022840"/>
    </source>
</evidence>
<dbReference type="PANTHER" id="PTHR11361:SF148">
    <property type="entry name" value="DNA MISMATCH REPAIR PROTEIN MSH6"/>
    <property type="match status" value="1"/>
</dbReference>
<sequence>MPGSASRHGNLVLGQVLSVCMTISSTISQILNRKYHVDFAALQTTTVYMLVAFLFWLALIHFTVEYFWTRNMRRKIPTTMLISVLDSTASVLALHAYNHLGMPTIALISTLSTPTAMFLSQVFLGTKYSWTNICGTLIAISGVAFTSIVQLYFEDSGQVGEASGPAFAGHAMCVASAVLTIWRRYEVTQFTEHAFSWVGVHFVVYCLSMIIFHSILPIVMLRASATLFNLSLLTVNFFSLLVGYFLFHESIKVGANSISCRFMTVEEFNKTLKEKTVTSFMGGDIPTSSPAGSKRQTSLLSFFPSPSPKRQLSDFDKAKVQTSPLKRKEATKTLGTTETVPLIPSSSFYEMVSEDDTPGTLTGKVDLQDFILDESMDMEPTSLNAPLRKFRKNGVSLDEDDKGTDNRDTSGDRYPWLAMIKDADGKSPNDEGYNPRTLHIPKSQWLKFTPFEKQFWEIKSRLFDTVVFFKKGKFYELYENDADIGSREFDLKMTDRVNMRMVGVPEATFEMWAARFVAAGYKIARVDQVETAIGKSIREKESDSKAEKIIRRELTCILTAGTITEPSMIASDSASYCVAIKEKVCSGSKVEIGLAIVDAAGGSFKLCDFQDDGMRAILETILMQLQPKEVILEKGSTSSETTRTIKTLLPAALITEAVSDKEFWGKSKIANELDMGQYFSCWPDTLKHIHDANQLSFLAFGALLWYLRELKLDRGLLSYQNFTILKPDSSSMVLDGQTLLNLDILPSPLRSSISAADQRKGTLLGMIDYCSTPFGKRLLNNWLCHPLCRANEINARLDVVEYFLNEPGLADSFTDMLKTLPDLERTLSRVHTGSIRLKDFIATIDAFKAITRIAQLVESQETPCQVIPYPGIEQDYDEAQAQFAAVKTKLEAIRGAKYRDVGKELFQLEIPAETDVPKEYILMSKTKSVKRYWTPTIKELVKSYQEWEERRSGIIILNKFDSNSDIWRPIVSSIAKLDCLLSLSKASAAMNEPKCRPLIVEDSSAKCVIKELRHPCISEDRQSSFIPNDISLGSDEDGKRIIVLTGPNMGGKSTLLRQTCLAVVLAQLGCYVTARECQISPVDRIFTRLGANDNIIAGQSTFMVELLDAAKVLREGTSKSLVILDELGRGTSTFDGMAIAHAVLLTLARVTMCIGLFATHYRPLAVDFLQEATVSCQYMSCALDPDCRRVTFLYKLTPGISPKSYGMNVAAMAGLPSSVIDEAETIAEQFDSSLCISLDNRAHSQSRQLSRLIIDILCKNMASL</sequence>
<dbReference type="Pfam" id="PF05192">
    <property type="entry name" value="MutS_III"/>
    <property type="match status" value="1"/>
</dbReference>
<dbReference type="SUPFAM" id="SSF55271">
    <property type="entry name" value="DNA repair protein MutS, domain I"/>
    <property type="match status" value="1"/>
</dbReference>
<dbReference type="SUPFAM" id="SSF48334">
    <property type="entry name" value="DNA repair protein MutS, domain III"/>
    <property type="match status" value="1"/>
</dbReference>
<dbReference type="GO" id="GO:0022857">
    <property type="term" value="F:transmembrane transporter activity"/>
    <property type="evidence" value="ECO:0007669"/>
    <property type="project" value="InterPro"/>
</dbReference>
<dbReference type="FunFam" id="3.40.1170.10:FF:000002">
    <property type="entry name" value="DNA mismatch repair protein"/>
    <property type="match status" value="1"/>
</dbReference>
<evidence type="ECO:0000313" key="15">
    <source>
        <dbReference type="EMBL" id="PJF19800.1"/>
    </source>
</evidence>
<dbReference type="GO" id="GO:0016020">
    <property type="term" value="C:membrane"/>
    <property type="evidence" value="ECO:0007669"/>
    <property type="project" value="UniProtKB-SubCell"/>
</dbReference>
<dbReference type="Pfam" id="PF05188">
    <property type="entry name" value="MutS_II"/>
    <property type="match status" value="1"/>
</dbReference>